<evidence type="ECO:0000259" key="4">
    <source>
        <dbReference type="PROSITE" id="PS50977"/>
    </source>
</evidence>
<keyword evidence="2 3" id="KW-0238">DNA-binding</keyword>
<dbReference type="PANTHER" id="PTHR43479:SF11">
    <property type="entry name" value="ACREF_ENVCD OPERON REPRESSOR-RELATED"/>
    <property type="match status" value="1"/>
</dbReference>
<dbReference type="Pfam" id="PF00440">
    <property type="entry name" value="TetR_N"/>
    <property type="match status" value="1"/>
</dbReference>
<dbReference type="InterPro" id="IPR050624">
    <property type="entry name" value="HTH-type_Tx_Regulator"/>
</dbReference>
<dbReference type="Pfam" id="PF17922">
    <property type="entry name" value="TetR_C_17"/>
    <property type="match status" value="1"/>
</dbReference>
<dbReference type="InterPro" id="IPR001647">
    <property type="entry name" value="HTH_TetR"/>
</dbReference>
<evidence type="ECO:0000313" key="5">
    <source>
        <dbReference type="EMBL" id="PXW86820.1"/>
    </source>
</evidence>
<evidence type="ECO:0000313" key="6">
    <source>
        <dbReference type="Proteomes" id="UP000247922"/>
    </source>
</evidence>
<keyword evidence="1" id="KW-0678">Repressor</keyword>
<reference evidence="5 6" key="1">
    <citation type="submission" date="2018-05" db="EMBL/GenBank/DDBJ databases">
        <title>Genomic Encyclopedia of Type Strains, Phase IV (KMG-IV): sequencing the most valuable type-strain genomes for metagenomic binning, comparative biology and taxonomic classification.</title>
        <authorList>
            <person name="Goeker M."/>
        </authorList>
    </citation>
    <scope>NUCLEOTIDE SEQUENCE [LARGE SCALE GENOMIC DNA]</scope>
    <source>
        <strain evidence="5 6">DSM 22440</strain>
    </source>
</reference>
<gene>
    <name evidence="5" type="ORF">DES38_1186</name>
</gene>
<evidence type="ECO:0000256" key="3">
    <source>
        <dbReference type="PROSITE-ProRule" id="PRU00335"/>
    </source>
</evidence>
<dbReference type="GO" id="GO:0003677">
    <property type="term" value="F:DNA binding"/>
    <property type="evidence" value="ECO:0007669"/>
    <property type="project" value="UniProtKB-UniRule"/>
</dbReference>
<dbReference type="PROSITE" id="PS50977">
    <property type="entry name" value="HTH_TETR_2"/>
    <property type="match status" value="1"/>
</dbReference>
<dbReference type="Proteomes" id="UP000247922">
    <property type="component" value="Unassembled WGS sequence"/>
</dbReference>
<organism evidence="5 6">
    <name type="scientific">Streptohalobacillus salinus</name>
    <dbReference type="NCBI Taxonomy" id="621096"/>
    <lineage>
        <taxon>Bacteria</taxon>
        <taxon>Bacillati</taxon>
        <taxon>Bacillota</taxon>
        <taxon>Bacilli</taxon>
        <taxon>Bacillales</taxon>
        <taxon>Bacillaceae</taxon>
        <taxon>Streptohalobacillus</taxon>
    </lineage>
</organism>
<dbReference type="AlphaFoldDB" id="A0A2V3VYX6"/>
<protein>
    <submittedName>
        <fullName evidence="5">TetR family transcriptional regulator</fullName>
    </submittedName>
</protein>
<name>A0A2V3VYX6_9BACI</name>
<dbReference type="OrthoDB" id="9814703at2"/>
<dbReference type="InterPro" id="IPR009057">
    <property type="entry name" value="Homeodomain-like_sf"/>
</dbReference>
<dbReference type="InterPro" id="IPR041612">
    <property type="entry name" value="YfiR_C"/>
</dbReference>
<dbReference type="SUPFAM" id="SSF48498">
    <property type="entry name" value="Tetracyclin repressor-like, C-terminal domain"/>
    <property type="match status" value="1"/>
</dbReference>
<comment type="caution">
    <text evidence="5">The sequence shown here is derived from an EMBL/GenBank/DDBJ whole genome shotgun (WGS) entry which is preliminary data.</text>
</comment>
<dbReference type="Gene3D" id="1.10.10.60">
    <property type="entry name" value="Homeodomain-like"/>
    <property type="match status" value="1"/>
</dbReference>
<sequence>MPKVSEEYKQQRKKHILKSAEACFAEKGFRETTVDDIVEHSKTSKGTIYIYFKSKEDIYFELIEEKFDESLENYFSSVRKFNTAEEKLRYIIKFQKNLEFTEEEQKFIILQIETNMYLLRKGDSEQVMIERLGRISTFLEEILNEGISNGEFKKEINATVFSKMFWSIQDGLLVRTASKELANHHKPIWDLVEEMMFDYLKA</sequence>
<dbReference type="Gene3D" id="1.10.357.10">
    <property type="entry name" value="Tetracycline Repressor, domain 2"/>
    <property type="match status" value="1"/>
</dbReference>
<dbReference type="RefSeq" id="WP_110252181.1">
    <property type="nucleotide sequence ID" value="NZ_QJJR01000018.1"/>
</dbReference>
<dbReference type="PANTHER" id="PTHR43479">
    <property type="entry name" value="ACREF/ENVCD OPERON REPRESSOR-RELATED"/>
    <property type="match status" value="1"/>
</dbReference>
<keyword evidence="6" id="KW-1185">Reference proteome</keyword>
<dbReference type="InterPro" id="IPR036271">
    <property type="entry name" value="Tet_transcr_reg_TetR-rel_C_sf"/>
</dbReference>
<feature type="DNA-binding region" description="H-T-H motif" evidence="3">
    <location>
        <begin position="33"/>
        <end position="52"/>
    </location>
</feature>
<dbReference type="EMBL" id="QJJR01000018">
    <property type="protein sequence ID" value="PXW86820.1"/>
    <property type="molecule type" value="Genomic_DNA"/>
</dbReference>
<evidence type="ECO:0000256" key="2">
    <source>
        <dbReference type="ARBA" id="ARBA00023125"/>
    </source>
</evidence>
<dbReference type="SUPFAM" id="SSF46689">
    <property type="entry name" value="Homeodomain-like"/>
    <property type="match status" value="1"/>
</dbReference>
<dbReference type="PRINTS" id="PR00455">
    <property type="entry name" value="HTHTETR"/>
</dbReference>
<feature type="domain" description="HTH tetR-type" evidence="4">
    <location>
        <begin position="10"/>
        <end position="70"/>
    </location>
</feature>
<accession>A0A2V3VYX6</accession>
<evidence type="ECO:0000256" key="1">
    <source>
        <dbReference type="ARBA" id="ARBA00022491"/>
    </source>
</evidence>
<proteinExistence type="predicted"/>